<dbReference type="FunFam" id="3.40.50.1820:FF:000163">
    <property type="entry name" value="Carboxypeptidase"/>
    <property type="match status" value="1"/>
</dbReference>
<keyword evidence="2" id="KW-0645">Protease</keyword>
<protein>
    <recommendedName>
        <fullName evidence="2">Carboxypeptidase</fullName>
        <ecNumber evidence="2">3.4.16.-</ecNumber>
    </recommendedName>
</protein>
<dbReference type="InterPro" id="IPR029058">
    <property type="entry name" value="AB_hydrolase_fold"/>
</dbReference>
<dbReference type="PANTHER" id="PTHR11802">
    <property type="entry name" value="SERINE PROTEASE FAMILY S10 SERINE CARBOXYPEPTIDASE"/>
    <property type="match status" value="1"/>
</dbReference>
<feature type="signal peptide" evidence="2">
    <location>
        <begin position="1"/>
        <end position="23"/>
    </location>
</feature>
<gene>
    <name evidence="3" type="ORF">OPV22_016078</name>
</gene>
<evidence type="ECO:0000256" key="1">
    <source>
        <dbReference type="ARBA" id="ARBA00009431"/>
    </source>
</evidence>
<keyword evidence="4" id="KW-1185">Reference proteome</keyword>
<proteinExistence type="inferred from homology"/>
<dbReference type="InterPro" id="IPR018202">
    <property type="entry name" value="Ser_caboxypep_ser_AS"/>
</dbReference>
<dbReference type="GO" id="GO:0004185">
    <property type="term" value="F:serine-type carboxypeptidase activity"/>
    <property type="evidence" value="ECO:0007669"/>
    <property type="project" value="UniProtKB-UniRule"/>
</dbReference>
<dbReference type="InterPro" id="IPR001563">
    <property type="entry name" value="Peptidase_S10"/>
</dbReference>
<dbReference type="PROSITE" id="PS00131">
    <property type="entry name" value="CARBOXYPEPT_SER_SER"/>
    <property type="match status" value="1"/>
</dbReference>
<dbReference type="Proteomes" id="UP001222027">
    <property type="component" value="Unassembled WGS sequence"/>
</dbReference>
<name>A0AAV8QSY2_ENSVE</name>
<keyword evidence="2" id="KW-0732">Signal</keyword>
<evidence type="ECO:0000313" key="4">
    <source>
        <dbReference type="Proteomes" id="UP001222027"/>
    </source>
</evidence>
<keyword evidence="2" id="KW-0121">Carboxypeptidase</keyword>
<feature type="chain" id="PRO_5043085437" description="Carboxypeptidase" evidence="2">
    <location>
        <begin position="24"/>
        <end position="451"/>
    </location>
</feature>
<evidence type="ECO:0000256" key="2">
    <source>
        <dbReference type="RuleBase" id="RU361156"/>
    </source>
</evidence>
<accession>A0AAV8QSY2</accession>
<dbReference type="PANTHER" id="PTHR11802:SF454">
    <property type="entry name" value="SERINE CARBOXYPEPTIDASE-LIKE 50"/>
    <property type="match status" value="1"/>
</dbReference>
<dbReference type="SUPFAM" id="SSF53474">
    <property type="entry name" value="alpha/beta-Hydrolases"/>
    <property type="match status" value="1"/>
</dbReference>
<dbReference type="Pfam" id="PF00450">
    <property type="entry name" value="Peptidase_S10"/>
    <property type="match status" value="1"/>
</dbReference>
<dbReference type="EC" id="3.4.16.-" evidence="2"/>
<keyword evidence="2" id="KW-0378">Hydrolase</keyword>
<comment type="similarity">
    <text evidence="1 2">Belongs to the peptidase S10 family.</text>
</comment>
<dbReference type="GO" id="GO:0006508">
    <property type="term" value="P:proteolysis"/>
    <property type="evidence" value="ECO:0007669"/>
    <property type="project" value="UniProtKB-KW"/>
</dbReference>
<sequence length="451" mass="49267">MESSIALLLLLFFSLFSPSSVRATATSLFPEEVRPTKSGYLPIGAASSPSSAALFYAFYEAQQPLSPLPQTPLLVWLQGGPGCSSMLGNLFELGPFLVSHDSPALRSNPASWNRRFGLLFIDNPLGTGFSVAPSLADIPRNQSAVAAHLISALRHFLDSDPSFPLRPLYITGESYAGKYVPSAGYYILRQNAQLPPNRRFNLRGVAIGNGLTHPIVQVGTHAASAYFSGLINERQRARLEELQAEAVKLVLAAKWPEAADARDRVLRWLQNATGLATLFDLTKKRPYKTGMVAVLLNKAEVKEALGVAAGVAWEECSDAVGEALYADVMKSTMFMVEELVRKSRVLLYQGVFDLRDGVVSTEAWIKEMNWEGLQSFMRAKREVWDVDGELAGYVQRWGSLSHVVVYGTGHLVPADQGKAAQAMIEDWVMEKGLFGGTLLLPPLPDALHDSS</sequence>
<reference evidence="3 4" key="1">
    <citation type="submission" date="2022-12" db="EMBL/GenBank/DDBJ databases">
        <title>Chromosome-scale assembly of the Ensete ventricosum genome.</title>
        <authorList>
            <person name="Dussert Y."/>
            <person name="Stocks J."/>
            <person name="Wendawek A."/>
            <person name="Woldeyes F."/>
            <person name="Nichols R.A."/>
            <person name="Borrell J.S."/>
        </authorList>
    </citation>
    <scope>NUCLEOTIDE SEQUENCE [LARGE SCALE GENOMIC DNA]</scope>
    <source>
        <strain evidence="4">cv. Maze</strain>
        <tissue evidence="3">Seeds</tissue>
    </source>
</reference>
<evidence type="ECO:0000313" key="3">
    <source>
        <dbReference type="EMBL" id="KAJ8483593.1"/>
    </source>
</evidence>
<comment type="caution">
    <text evidence="3">The sequence shown here is derived from an EMBL/GenBank/DDBJ whole genome shotgun (WGS) entry which is preliminary data.</text>
</comment>
<dbReference type="PRINTS" id="PR00724">
    <property type="entry name" value="CRBOXYPTASEC"/>
</dbReference>
<dbReference type="Gene3D" id="3.40.50.1820">
    <property type="entry name" value="alpha/beta hydrolase"/>
    <property type="match status" value="1"/>
</dbReference>
<dbReference type="EMBL" id="JAQQAF010000005">
    <property type="protein sequence ID" value="KAJ8483593.1"/>
    <property type="molecule type" value="Genomic_DNA"/>
</dbReference>
<dbReference type="AlphaFoldDB" id="A0AAV8QSY2"/>
<organism evidence="3 4">
    <name type="scientific">Ensete ventricosum</name>
    <name type="common">Abyssinian banana</name>
    <name type="synonym">Musa ensete</name>
    <dbReference type="NCBI Taxonomy" id="4639"/>
    <lineage>
        <taxon>Eukaryota</taxon>
        <taxon>Viridiplantae</taxon>
        <taxon>Streptophyta</taxon>
        <taxon>Embryophyta</taxon>
        <taxon>Tracheophyta</taxon>
        <taxon>Spermatophyta</taxon>
        <taxon>Magnoliopsida</taxon>
        <taxon>Liliopsida</taxon>
        <taxon>Zingiberales</taxon>
        <taxon>Musaceae</taxon>
        <taxon>Ensete</taxon>
    </lineage>
</organism>